<protein>
    <submittedName>
        <fullName evidence="2">DegV family protein</fullName>
    </submittedName>
</protein>
<accession>A0ABU3C1W1</accession>
<name>A0ABU3C1W1_9GAMM</name>
<dbReference type="InterPro" id="IPR003797">
    <property type="entry name" value="DegV"/>
</dbReference>
<dbReference type="InterPro" id="IPR043168">
    <property type="entry name" value="DegV_C"/>
</dbReference>
<comment type="caution">
    <text evidence="2">The sequence shown here is derived from an EMBL/GenBank/DDBJ whole genome shotgun (WGS) entry which is preliminary data.</text>
</comment>
<dbReference type="EMBL" id="JAVRIB010000011">
    <property type="protein sequence ID" value="MDT0635543.1"/>
    <property type="molecule type" value="Genomic_DNA"/>
</dbReference>
<gene>
    <name evidence="2" type="ORF">RM532_11325</name>
</gene>
<keyword evidence="1" id="KW-0446">Lipid-binding</keyword>
<dbReference type="SUPFAM" id="SSF82549">
    <property type="entry name" value="DAK1/DegV-like"/>
    <property type="match status" value="1"/>
</dbReference>
<proteinExistence type="predicted"/>
<evidence type="ECO:0000313" key="3">
    <source>
        <dbReference type="Proteomes" id="UP001251857"/>
    </source>
</evidence>
<dbReference type="PROSITE" id="PS51482">
    <property type="entry name" value="DEGV"/>
    <property type="match status" value="1"/>
</dbReference>
<sequence length="313" mass="34824">MRIGLVVDSGCDLPRSFIDEHNILVLPISIRIGDELFVDERDPDRTTEFYRRQALDKSHDAETVPFSMEQIRDLFLNRVVTNYDYALVQTIAQSRSPIFQNATDASHAILRAYKPVRKAAGVEGPFALRVIDSQSLFAGQAALAAETVRLIESGVKVNELRQRVEELATKAHGFGTFPDLYYVRERARKKGDKSISWLGAFMGSALDIKPILCGRHDQTFPVAKVRHFDAAVERIFDYTVKRIERGLLAPTVCVSYAGDAEAIKQMPGYDRFVQAARAHDVQVMTSMMATTGGVNLGPGALVVGFLAEPEEFE</sequence>
<dbReference type="Gene3D" id="3.30.1180.10">
    <property type="match status" value="1"/>
</dbReference>
<reference evidence="2 3" key="1">
    <citation type="submission" date="2023-09" db="EMBL/GenBank/DDBJ databases">
        <authorList>
            <person name="Rey-Velasco X."/>
        </authorList>
    </citation>
    <scope>NUCLEOTIDE SEQUENCE [LARGE SCALE GENOMIC DNA]</scope>
    <source>
        <strain evidence="2 3">W335</strain>
    </source>
</reference>
<dbReference type="PANTHER" id="PTHR33434">
    <property type="entry name" value="DEGV DOMAIN-CONTAINING PROTEIN DR_1986-RELATED"/>
    <property type="match status" value="1"/>
</dbReference>
<dbReference type="Proteomes" id="UP001251857">
    <property type="component" value="Unassembled WGS sequence"/>
</dbReference>
<evidence type="ECO:0000256" key="1">
    <source>
        <dbReference type="ARBA" id="ARBA00023121"/>
    </source>
</evidence>
<organism evidence="2 3">
    <name type="scientific">Spectribacter hydrogenoxidans</name>
    <dbReference type="NCBI Taxonomy" id="3075608"/>
    <lineage>
        <taxon>Bacteria</taxon>
        <taxon>Pseudomonadati</taxon>
        <taxon>Pseudomonadota</taxon>
        <taxon>Gammaproteobacteria</taxon>
        <taxon>Salinisphaerales</taxon>
        <taxon>Salinisphaeraceae</taxon>
        <taxon>Spectribacter</taxon>
    </lineage>
</organism>
<dbReference type="InterPro" id="IPR050270">
    <property type="entry name" value="DegV_domain_contain"/>
</dbReference>
<dbReference type="NCBIfam" id="TIGR00762">
    <property type="entry name" value="DegV"/>
    <property type="match status" value="1"/>
</dbReference>
<dbReference type="Pfam" id="PF02645">
    <property type="entry name" value="DegV"/>
    <property type="match status" value="1"/>
</dbReference>
<dbReference type="RefSeq" id="WP_311653440.1">
    <property type="nucleotide sequence ID" value="NZ_JAVRIB010000011.1"/>
</dbReference>
<keyword evidence="3" id="KW-1185">Reference proteome</keyword>
<evidence type="ECO:0000313" key="2">
    <source>
        <dbReference type="EMBL" id="MDT0635543.1"/>
    </source>
</evidence>
<dbReference type="PANTHER" id="PTHR33434:SF2">
    <property type="entry name" value="FATTY ACID-BINDING PROTEIN TM_1468"/>
    <property type="match status" value="1"/>
</dbReference>
<dbReference type="Gene3D" id="3.40.50.10170">
    <property type="match status" value="1"/>
</dbReference>